<evidence type="ECO:0000313" key="2">
    <source>
        <dbReference type="EMBL" id="CAD8654595.1"/>
    </source>
</evidence>
<sequence>MVMLHMKRSDDQQFLYETTVEAKVTDVIEEMVEIHNLRLRIHRLNLEGGELAEYGPAREPSKVGIDEYKVSERERSPYYKEDPTGRRTGNAPMPETAKVLKKTLADADAVMNKKQVEKKVVMKKADLLEAIDNIRGAVMINFPMGLPEWDNVRLAIEDKEELEGTSFAADILEPDTATLWWAGKQMMPGNLMKDHVGRNEKTKVICKLQKKGQGAPAREPVVNADTQKAMLAYYHKKQEEQKKLEENQDDSFLHSSWANSNSLKQSLSGVPSSGVRFR</sequence>
<dbReference type="EMBL" id="HBFA01006778">
    <property type="protein sequence ID" value="CAD8654595.1"/>
    <property type="molecule type" value="Transcribed_RNA"/>
</dbReference>
<accession>A0A7S0QXK1</accession>
<dbReference type="Pfam" id="PF11069">
    <property type="entry name" value="CFAP298"/>
    <property type="match status" value="1"/>
</dbReference>
<name>A0A7S0QXK1_9CHLO</name>
<dbReference type="GO" id="GO:0003352">
    <property type="term" value="P:regulation of cilium movement"/>
    <property type="evidence" value="ECO:0007669"/>
    <property type="project" value="InterPro"/>
</dbReference>
<comment type="similarity">
    <text evidence="1">Belongs to the CFAP298 family.</text>
</comment>
<dbReference type="PANTHER" id="PTHR13238:SF0">
    <property type="entry name" value="CILIA- AND FLAGELLA-ASSOCIATED PROTEIN 298"/>
    <property type="match status" value="1"/>
</dbReference>
<reference evidence="2" key="1">
    <citation type="submission" date="2021-01" db="EMBL/GenBank/DDBJ databases">
        <authorList>
            <person name="Corre E."/>
            <person name="Pelletier E."/>
            <person name="Niang G."/>
            <person name="Scheremetjew M."/>
            <person name="Finn R."/>
            <person name="Kale V."/>
            <person name="Holt S."/>
            <person name="Cochrane G."/>
            <person name="Meng A."/>
            <person name="Brown T."/>
            <person name="Cohen L."/>
        </authorList>
    </citation>
    <scope>NUCLEOTIDE SEQUENCE</scope>
    <source>
        <strain evidence="2">CCMP722</strain>
    </source>
</reference>
<organism evidence="2">
    <name type="scientific">Pyramimonas obovata</name>
    <dbReference type="NCBI Taxonomy" id="1411642"/>
    <lineage>
        <taxon>Eukaryota</taxon>
        <taxon>Viridiplantae</taxon>
        <taxon>Chlorophyta</taxon>
        <taxon>Pyramimonadophyceae</taxon>
        <taxon>Pyramimonadales</taxon>
        <taxon>Pyramimonadaceae</taxon>
        <taxon>Pyramimonas</taxon>
        <taxon>Pyramimonas incertae sedis</taxon>
    </lineage>
</organism>
<evidence type="ECO:0000256" key="1">
    <source>
        <dbReference type="ARBA" id="ARBA00009619"/>
    </source>
</evidence>
<dbReference type="InterPro" id="IPR021298">
    <property type="entry name" value="CFAP298"/>
</dbReference>
<gene>
    <name evidence="2" type="ORF">POBO1169_LOCUS3535</name>
</gene>
<dbReference type="AlphaFoldDB" id="A0A7S0QXK1"/>
<proteinExistence type="inferred from homology"/>
<protein>
    <submittedName>
        <fullName evidence="2">Uncharacterized protein</fullName>
    </submittedName>
</protein>
<dbReference type="PANTHER" id="PTHR13238">
    <property type="entry name" value="PROTEIN C21ORF59"/>
    <property type="match status" value="1"/>
</dbReference>